<gene>
    <name evidence="3" type="ORF">DRBB29_1645</name>
    <name evidence="4" type="ORF">PUW55_09370</name>
</gene>
<dbReference type="InterPro" id="IPR000914">
    <property type="entry name" value="SBP_5_dom"/>
</dbReference>
<dbReference type="Pfam" id="PF00496">
    <property type="entry name" value="SBP_bac_5"/>
    <property type="match status" value="1"/>
</dbReference>
<evidence type="ECO:0000259" key="2">
    <source>
        <dbReference type="Pfam" id="PF00496"/>
    </source>
</evidence>
<dbReference type="PANTHER" id="PTHR30290">
    <property type="entry name" value="PERIPLASMIC BINDING COMPONENT OF ABC TRANSPORTER"/>
    <property type="match status" value="1"/>
</dbReference>
<dbReference type="CDD" id="cd08509">
    <property type="entry name" value="PBP2_TmCBP_oligosaccharides_like"/>
    <property type="match status" value="1"/>
</dbReference>
<accession>A0AAP1H1P4</accession>
<evidence type="ECO:0000313" key="5">
    <source>
        <dbReference type="Proteomes" id="UP000232496"/>
    </source>
</evidence>
<dbReference type="Gene3D" id="3.40.190.10">
    <property type="entry name" value="Periplasmic binding protein-like II"/>
    <property type="match status" value="1"/>
</dbReference>
<reference evidence="4" key="2">
    <citation type="submission" date="2023-02" db="EMBL/GenBank/DDBJ databases">
        <authorList>
            <person name="Whidbey C."/>
        </authorList>
    </citation>
    <scope>NUCLEOTIDE SEQUENCE</scope>
    <source>
        <strain evidence="4">VSI11</strain>
    </source>
</reference>
<feature type="chain" id="PRO_5044474594" evidence="1">
    <location>
        <begin position="23"/>
        <end position="557"/>
    </location>
</feature>
<dbReference type="PROSITE" id="PS51257">
    <property type="entry name" value="PROKAR_LIPOPROTEIN"/>
    <property type="match status" value="1"/>
</dbReference>
<proteinExistence type="predicted"/>
<dbReference type="Gene3D" id="3.90.76.10">
    <property type="entry name" value="Dipeptide-binding Protein, Domain 1"/>
    <property type="match status" value="1"/>
</dbReference>
<evidence type="ECO:0000313" key="4">
    <source>
        <dbReference type="EMBL" id="WEB54390.1"/>
    </source>
</evidence>
<dbReference type="Gene3D" id="3.10.105.10">
    <property type="entry name" value="Dipeptide-binding Protein, Domain 3"/>
    <property type="match status" value="1"/>
</dbReference>
<organism evidence="4 6">
    <name type="scientific">Bifidobacterium breve</name>
    <dbReference type="NCBI Taxonomy" id="1685"/>
    <lineage>
        <taxon>Bacteria</taxon>
        <taxon>Bacillati</taxon>
        <taxon>Actinomycetota</taxon>
        <taxon>Actinomycetes</taxon>
        <taxon>Bifidobacteriales</taxon>
        <taxon>Bifidobacteriaceae</taxon>
        <taxon>Bifidobacterium</taxon>
    </lineage>
</organism>
<reference evidence="3 5" key="1">
    <citation type="submission" date="2017-09" db="EMBL/GenBank/DDBJ databases">
        <title>Comparative genomics and methylome analysis of the gut commensal Bifidobacterium breve.</title>
        <authorList>
            <person name="Bottacini F."/>
            <person name="Morrissey R."/>
            <person name="Roberts R.J."/>
            <person name="James K."/>
            <person name="van Breen J."/>
            <person name="Egan M."/>
            <person name="Lambert J."/>
            <person name="van Limpt K."/>
            <person name="Stanton C."/>
            <person name="Knol J."/>
            <person name="O' Connell Motherway M."/>
            <person name="van Sinderen D."/>
        </authorList>
    </citation>
    <scope>NUCLEOTIDE SEQUENCE [LARGE SCALE GENOMIC DNA]</scope>
    <source>
        <strain evidence="3 5">DRBB29</strain>
    </source>
</reference>
<evidence type="ECO:0000313" key="6">
    <source>
        <dbReference type="Proteomes" id="UP001219009"/>
    </source>
</evidence>
<name>A0AAP1H1P4_BIFBR</name>
<dbReference type="EMBL" id="CP023198">
    <property type="protein sequence ID" value="AUE19181.1"/>
    <property type="molecule type" value="Genomic_DNA"/>
</dbReference>
<dbReference type="GO" id="GO:1904680">
    <property type="term" value="F:peptide transmembrane transporter activity"/>
    <property type="evidence" value="ECO:0007669"/>
    <property type="project" value="TreeGrafter"/>
</dbReference>
<dbReference type="AlphaFoldDB" id="A0AAP1H1P4"/>
<dbReference type="InterPro" id="IPR039424">
    <property type="entry name" value="SBP_5"/>
</dbReference>
<feature type="domain" description="Solute-binding protein family 5" evidence="2">
    <location>
        <begin position="90"/>
        <end position="454"/>
    </location>
</feature>
<dbReference type="PANTHER" id="PTHR30290:SF82">
    <property type="entry name" value="ABC-TYPE DIPEPTIDE_OLIGOPEPTIDE TRANSPORT SYSTEM, PERIPLASMIC COMPONENT"/>
    <property type="match status" value="1"/>
</dbReference>
<evidence type="ECO:0000313" key="3">
    <source>
        <dbReference type="EMBL" id="AUE19181.1"/>
    </source>
</evidence>
<evidence type="ECO:0000256" key="1">
    <source>
        <dbReference type="SAM" id="SignalP"/>
    </source>
</evidence>
<dbReference type="Proteomes" id="UP000232496">
    <property type="component" value="Chromosome"/>
</dbReference>
<dbReference type="RefSeq" id="WP_021649739.1">
    <property type="nucleotide sequence ID" value="NZ_BAABSL010000001.1"/>
</dbReference>
<feature type="signal peptide" evidence="1">
    <location>
        <begin position="1"/>
        <end position="22"/>
    </location>
</feature>
<dbReference type="GO" id="GO:0015833">
    <property type="term" value="P:peptide transport"/>
    <property type="evidence" value="ECO:0007669"/>
    <property type="project" value="TreeGrafter"/>
</dbReference>
<dbReference type="SUPFAM" id="SSF53850">
    <property type="entry name" value="Periplasmic binding protein-like II"/>
    <property type="match status" value="1"/>
</dbReference>
<dbReference type="Proteomes" id="UP001219009">
    <property type="component" value="Chromosome"/>
</dbReference>
<keyword evidence="1" id="KW-0732">Signal</keyword>
<protein>
    <submittedName>
        <fullName evidence="4">ABC transporter substrate-binding protein</fullName>
    </submittedName>
    <submittedName>
        <fullName evidence="3">Extracellular solute-binding protein family 5</fullName>
    </submittedName>
</protein>
<sequence>MHNTWKKLAAITAGLSLVASLAACGGSNSQQDAAGSADAASLTIGKPDGTISAENNNPYAVGGSAMQLGYGYVIYEPLGITNLVDTSKGVEPWLASKIDWSGDYKSVTLTARDNVKWSDGQAFTAKDIAFTFNLFIKYPAMDTSALQIESATAEGNKATITFKESAFVKQPKFLSKVMLPEHLWSSVGDPTAYKNDKPVGTGPYTLKQFSSESVTLTSRKDYWKGEPEVKTLYYVSYSDNTALANALGRGDADWAQAAIPNVESVYLSKDKEHFHYWNPAALGVDALFLNVTKKPFNNLAFRKALNMVVDRNKYVKIAQEGNAPVIKSVTGLPSPVGDAFITKDYKGQNFSVDVEGAKKVLTDAGYTYQGDKLIDPDGEPVTFEMSVPQGWSNYVTGISLIADDAKKIGVSPQLKTPDADSWTEAIGKGDFDAVLHWTDKLDTPYGIYSPIFDGKYYAPINDMASYNFGRYQNDKATAAFNTYANTTDDAEREKALSTIEQVFVEDVPAISVVGSPFTVEYSTRKFTGWPSDDNLYGNGDPVNVDALMVLTKLKAVK</sequence>
<dbReference type="EMBL" id="CP118083">
    <property type="protein sequence ID" value="WEB54390.1"/>
    <property type="molecule type" value="Genomic_DNA"/>
</dbReference>